<keyword evidence="9" id="KW-0407">Ion channel</keyword>
<dbReference type="EMBL" id="BSFJ01000001">
    <property type="protein sequence ID" value="GLK69980.1"/>
    <property type="molecule type" value="Genomic_DNA"/>
</dbReference>
<evidence type="ECO:0000256" key="9">
    <source>
        <dbReference type="ARBA" id="ARBA00023303"/>
    </source>
</evidence>
<dbReference type="InterPro" id="IPR050368">
    <property type="entry name" value="ClC-type_chloride_channel"/>
</dbReference>
<dbReference type="GO" id="GO:0034707">
    <property type="term" value="C:chloride channel complex"/>
    <property type="evidence" value="ECO:0007669"/>
    <property type="project" value="UniProtKB-KW"/>
</dbReference>
<comment type="subcellular location">
    <subcellularLocation>
        <location evidence="1">Membrane</location>
        <topology evidence="1">Multi-pass membrane protein</topology>
    </subcellularLocation>
</comment>
<evidence type="ECO:0000256" key="6">
    <source>
        <dbReference type="ARBA" id="ARBA00023136"/>
    </source>
</evidence>
<keyword evidence="8" id="KW-0868">Chloride</keyword>
<dbReference type="AlphaFoldDB" id="A0A9W6J689"/>
<proteinExistence type="predicted"/>
<reference evidence="11" key="1">
    <citation type="journal article" date="2014" name="Int. J. Syst. Evol. Microbiol.">
        <title>Complete genome sequence of Corynebacterium casei LMG S-19264T (=DSM 44701T), isolated from a smear-ripened cheese.</title>
        <authorList>
            <consortium name="US DOE Joint Genome Institute (JGI-PGF)"/>
            <person name="Walter F."/>
            <person name="Albersmeier A."/>
            <person name="Kalinowski J."/>
            <person name="Ruckert C."/>
        </authorList>
    </citation>
    <scope>NUCLEOTIDE SEQUENCE</scope>
    <source>
        <strain evidence="11">VKM B-2484</strain>
    </source>
</reference>
<reference evidence="11" key="2">
    <citation type="submission" date="2023-01" db="EMBL/GenBank/DDBJ databases">
        <authorList>
            <person name="Sun Q."/>
            <person name="Evtushenko L."/>
        </authorList>
    </citation>
    <scope>NUCLEOTIDE SEQUENCE</scope>
    <source>
        <strain evidence="11">VKM B-2484</strain>
    </source>
</reference>
<dbReference type="GO" id="GO:0005254">
    <property type="term" value="F:chloride channel activity"/>
    <property type="evidence" value="ECO:0007669"/>
    <property type="project" value="UniProtKB-KW"/>
</dbReference>
<evidence type="ECO:0000256" key="8">
    <source>
        <dbReference type="ARBA" id="ARBA00023214"/>
    </source>
</evidence>
<evidence type="ECO:0000256" key="3">
    <source>
        <dbReference type="ARBA" id="ARBA00022692"/>
    </source>
</evidence>
<evidence type="ECO:0000256" key="10">
    <source>
        <dbReference type="SAM" id="Phobius"/>
    </source>
</evidence>
<dbReference type="Gene3D" id="1.10.3080.10">
    <property type="entry name" value="Clc chloride channel"/>
    <property type="match status" value="1"/>
</dbReference>
<feature type="transmembrane region" description="Helical" evidence="10">
    <location>
        <begin position="197"/>
        <end position="217"/>
    </location>
</feature>
<keyword evidence="6 10" id="KW-0472">Membrane</keyword>
<feature type="transmembrane region" description="Helical" evidence="10">
    <location>
        <begin position="166"/>
        <end position="191"/>
    </location>
</feature>
<evidence type="ECO:0000256" key="1">
    <source>
        <dbReference type="ARBA" id="ARBA00004141"/>
    </source>
</evidence>
<gene>
    <name evidence="11" type="ORF">GCM10017643_00950</name>
</gene>
<accession>A0A9W6J689</accession>
<dbReference type="Pfam" id="PF00654">
    <property type="entry name" value="Voltage_CLC"/>
    <property type="match status" value="1"/>
</dbReference>
<feature type="transmembrane region" description="Helical" evidence="10">
    <location>
        <begin position="238"/>
        <end position="259"/>
    </location>
</feature>
<evidence type="ECO:0000256" key="7">
    <source>
        <dbReference type="ARBA" id="ARBA00023173"/>
    </source>
</evidence>
<name>A0A9W6J689_9HYPH</name>
<dbReference type="SUPFAM" id="SSF81340">
    <property type="entry name" value="Clc chloride channel"/>
    <property type="match status" value="1"/>
</dbReference>
<evidence type="ECO:0000313" key="11">
    <source>
        <dbReference type="EMBL" id="GLK69980.1"/>
    </source>
</evidence>
<dbReference type="InterPro" id="IPR001807">
    <property type="entry name" value="ClC"/>
</dbReference>
<keyword evidence="12" id="KW-1185">Reference proteome</keyword>
<dbReference type="PANTHER" id="PTHR43427">
    <property type="entry name" value="CHLORIDE CHANNEL PROTEIN CLC-E"/>
    <property type="match status" value="1"/>
</dbReference>
<keyword evidence="5" id="KW-0406">Ion transport</keyword>
<evidence type="ECO:0000256" key="2">
    <source>
        <dbReference type="ARBA" id="ARBA00022448"/>
    </source>
</evidence>
<evidence type="ECO:0000256" key="4">
    <source>
        <dbReference type="ARBA" id="ARBA00022989"/>
    </source>
</evidence>
<keyword evidence="4 10" id="KW-1133">Transmembrane helix</keyword>
<evidence type="ECO:0000256" key="5">
    <source>
        <dbReference type="ARBA" id="ARBA00023065"/>
    </source>
</evidence>
<feature type="transmembrane region" description="Helical" evidence="10">
    <location>
        <begin position="69"/>
        <end position="91"/>
    </location>
</feature>
<feature type="transmembrane region" description="Helical" evidence="10">
    <location>
        <begin position="25"/>
        <end position="49"/>
    </location>
</feature>
<keyword evidence="7" id="KW-0869">Chloride channel</keyword>
<evidence type="ECO:0000313" key="12">
    <source>
        <dbReference type="Proteomes" id="UP001143370"/>
    </source>
</evidence>
<sequence>MNTDSPAGEERLTRGLRRLVRASELGIAALAAVVGVIAGLVVVAMNLAWQGLHELIFRIPTGTHLSVSTGLSPALVLLGPVLGGLAFGLCVRAFLRTGANPPVDPIEANALHGGRMSLRDSVVVALQTLFSSGVGASVGLEAGYTQAAAGLASRIGRMFHVRRADLRLLVGCGAGAAIGAAFNAPLMGAFYGFELVLGTYAIPAFVPMMTATFTAALTQQMLAPQHHLALPAIDAPGLVDVPAVLLLGLLCALVGIAVMRGATLVEAGFRRSHLPVWLRPAAGG</sequence>
<evidence type="ECO:0008006" key="13">
    <source>
        <dbReference type="Google" id="ProtNLM"/>
    </source>
</evidence>
<dbReference type="PANTHER" id="PTHR43427:SF6">
    <property type="entry name" value="CHLORIDE CHANNEL PROTEIN CLC-E"/>
    <property type="match status" value="1"/>
</dbReference>
<keyword evidence="3 10" id="KW-0812">Transmembrane</keyword>
<dbReference type="Proteomes" id="UP001143370">
    <property type="component" value="Unassembled WGS sequence"/>
</dbReference>
<dbReference type="CDD" id="cd00400">
    <property type="entry name" value="Voltage_gated_ClC"/>
    <property type="match status" value="1"/>
</dbReference>
<dbReference type="InterPro" id="IPR014743">
    <property type="entry name" value="Cl-channel_core"/>
</dbReference>
<organism evidence="11 12">
    <name type="scientific">Ancylobacter dichloromethanicus</name>
    <dbReference type="NCBI Taxonomy" id="518825"/>
    <lineage>
        <taxon>Bacteria</taxon>
        <taxon>Pseudomonadati</taxon>
        <taxon>Pseudomonadota</taxon>
        <taxon>Alphaproteobacteria</taxon>
        <taxon>Hyphomicrobiales</taxon>
        <taxon>Xanthobacteraceae</taxon>
        <taxon>Ancylobacter</taxon>
    </lineage>
</organism>
<protein>
    <recommendedName>
        <fullName evidence="13">Chloride channel protein</fullName>
    </recommendedName>
</protein>
<keyword evidence="2" id="KW-0813">Transport</keyword>
<comment type="caution">
    <text evidence="11">The sequence shown here is derived from an EMBL/GenBank/DDBJ whole genome shotgun (WGS) entry which is preliminary data.</text>
</comment>